<gene>
    <name evidence="1" type="ORF">MAR_016782</name>
</gene>
<accession>A0ABY7ECC5</accession>
<evidence type="ECO:0000313" key="2">
    <source>
        <dbReference type="Proteomes" id="UP001164746"/>
    </source>
</evidence>
<sequence>MNTIVITQQPAGRQMLIGTVHGHRDWDSGICGCFSYCKSLIMTYCCLACAICNISIRAGECMFYALVCARGSNCTQGPNQDAWRYRGAHLLRLYGNKCNARLFQGSICGDSMAIHVMSVCFKIPSAGSICGDCMAMSCVPLCAICQMQRELEAMDL</sequence>
<reference evidence="1" key="1">
    <citation type="submission" date="2022-11" db="EMBL/GenBank/DDBJ databases">
        <title>Centuries of genome instability and evolution in soft-shell clam transmissible cancer (bioRxiv).</title>
        <authorList>
            <person name="Hart S.F.M."/>
            <person name="Yonemitsu M.A."/>
            <person name="Giersch R.M."/>
            <person name="Beal B.F."/>
            <person name="Arriagada G."/>
            <person name="Davis B.W."/>
            <person name="Ostrander E.A."/>
            <person name="Goff S.P."/>
            <person name="Metzger M.J."/>
        </authorList>
    </citation>
    <scope>NUCLEOTIDE SEQUENCE</scope>
    <source>
        <strain evidence="1">MELC-2E11</strain>
        <tissue evidence="1">Siphon/mantle</tissue>
    </source>
</reference>
<organism evidence="1 2">
    <name type="scientific">Mya arenaria</name>
    <name type="common">Soft-shell clam</name>
    <dbReference type="NCBI Taxonomy" id="6604"/>
    <lineage>
        <taxon>Eukaryota</taxon>
        <taxon>Metazoa</taxon>
        <taxon>Spiralia</taxon>
        <taxon>Lophotrochozoa</taxon>
        <taxon>Mollusca</taxon>
        <taxon>Bivalvia</taxon>
        <taxon>Autobranchia</taxon>
        <taxon>Heteroconchia</taxon>
        <taxon>Euheterodonta</taxon>
        <taxon>Imparidentia</taxon>
        <taxon>Neoheterodontei</taxon>
        <taxon>Myida</taxon>
        <taxon>Myoidea</taxon>
        <taxon>Myidae</taxon>
        <taxon>Mya</taxon>
    </lineage>
</organism>
<keyword evidence="2" id="KW-1185">Reference proteome</keyword>
<evidence type="ECO:0000313" key="1">
    <source>
        <dbReference type="EMBL" id="WAR06824.1"/>
    </source>
</evidence>
<protein>
    <submittedName>
        <fullName evidence="1">Uncharacterized protein</fullName>
    </submittedName>
</protein>
<proteinExistence type="predicted"/>
<name>A0ABY7ECC5_MYAAR</name>
<dbReference type="Proteomes" id="UP001164746">
    <property type="component" value="Chromosome 6"/>
</dbReference>
<dbReference type="EMBL" id="CP111017">
    <property type="protein sequence ID" value="WAR06824.1"/>
    <property type="molecule type" value="Genomic_DNA"/>
</dbReference>